<evidence type="ECO:0000313" key="2">
    <source>
        <dbReference type="Proteomes" id="UP000199072"/>
    </source>
</evidence>
<dbReference type="RefSeq" id="WP_091150826.1">
    <property type="nucleotide sequence ID" value="NZ_FNAI01000008.1"/>
</dbReference>
<evidence type="ECO:0008006" key="3">
    <source>
        <dbReference type="Google" id="ProtNLM"/>
    </source>
</evidence>
<reference evidence="1 2" key="1">
    <citation type="submission" date="2016-10" db="EMBL/GenBank/DDBJ databases">
        <authorList>
            <person name="de Groot N.N."/>
        </authorList>
    </citation>
    <scope>NUCLEOTIDE SEQUENCE [LARGE SCALE GENOMIC DNA]</scope>
    <source>
        <strain evidence="1 2">47C3B</strain>
    </source>
</reference>
<name>A0A1G7EI12_9SPHI</name>
<dbReference type="EMBL" id="FNAI01000008">
    <property type="protein sequence ID" value="SDE63319.1"/>
    <property type="molecule type" value="Genomic_DNA"/>
</dbReference>
<keyword evidence="2" id="KW-1185">Reference proteome</keyword>
<protein>
    <recommendedName>
        <fullName evidence="3">ApeA N-terminal domain-containing protein</fullName>
    </recommendedName>
</protein>
<proteinExistence type="predicted"/>
<gene>
    <name evidence="1" type="ORF">SAMN05216464_10836</name>
</gene>
<evidence type="ECO:0000313" key="1">
    <source>
        <dbReference type="EMBL" id="SDE63319.1"/>
    </source>
</evidence>
<dbReference type="OrthoDB" id="795065at2"/>
<accession>A0A1G7EI12</accession>
<dbReference type="Proteomes" id="UP000199072">
    <property type="component" value="Unassembled WGS sequence"/>
</dbReference>
<dbReference type="AlphaFoldDB" id="A0A1G7EI12"/>
<sequence>MWSDLWQSFTRQTSDPAAQECLDLLIHWYVEANNNSGFAEGAIVFMQNAFELLYNWQIGPSPKGQKVDAAGKLRALLNRASIPTQVPTAYQRITADLKAKGIHVADLPELFTRVRNTIVHSDNNKRKTLRAISSMDRFHIRHLGLYCLELLILFELDYRGKIANRISLNKFVGGNEETVPWV</sequence>
<organism evidence="1 2">
    <name type="scientific">Mucilaginibacter pineti</name>
    <dbReference type="NCBI Taxonomy" id="1391627"/>
    <lineage>
        <taxon>Bacteria</taxon>
        <taxon>Pseudomonadati</taxon>
        <taxon>Bacteroidota</taxon>
        <taxon>Sphingobacteriia</taxon>
        <taxon>Sphingobacteriales</taxon>
        <taxon>Sphingobacteriaceae</taxon>
        <taxon>Mucilaginibacter</taxon>
    </lineage>
</organism>